<dbReference type="GeneID" id="94290497"/>
<keyword evidence="2" id="KW-0547">Nucleotide-binding</keyword>
<name>A0A836IVY3_9TRYP</name>
<dbReference type="Proteomes" id="UP000674318">
    <property type="component" value="Unassembled WGS sequence"/>
</dbReference>
<dbReference type="SMART" id="SM00220">
    <property type="entry name" value="S_TKc"/>
    <property type="match status" value="1"/>
</dbReference>
<dbReference type="PROSITE" id="PS50011">
    <property type="entry name" value="PROTEIN_KINASE_DOM"/>
    <property type="match status" value="1"/>
</dbReference>
<comment type="caution">
    <text evidence="8">The sequence shown here is derived from an EMBL/GenBank/DDBJ whole genome shotgun (WGS) entry which is preliminary data.</text>
</comment>
<sequence>MATNVAALTSAMPPPAARERRSGRGARAVATATASSPARRAGSAHSVHFALEPVARDVQKHMEQQLWSWLEKTHNVVRSLEASARGPVQVMERAAAEASTAAPPAYPAVVVKTVAVTLPPHHEQAHDALQDADISWSRVQLAPNASLVLWEQRRRHLRHVASVMDVYTLASMLRDRREGSLMKKHSGSANGNSAVHFCASFLGSSCDTTASGRIPMPLIDTDELREQGWTMDVAMDQTKRQHHQSRTSSNASRLPHPTVFLYARDYVDHADVLWNLVQERWGRDRLPVTMMPTWVNTLMMFGGDDPQAKAAEASALTVDAIEKLQRHIGRWLKGASTADKAKKRAADKAVALAVDAYTAAIAAAATIDEEALTPHDAADIAWGLCTALARIHRAGLVHGNLKPNNVLIRQVLNEPCSAPAAEAPREVHVTDHLLSLLPDKLVEPGELLTLPSSAALALGVGPVVPSNSKSVTVSGYVCVKLHEPAAMSYLCSGRPSDGASVPALSLSGFHLSNAVSGKDDGITLEGGVDSLSSTTYEAVLLLHLAAPENVLLAGVAGTGSRTDVQSRTTKTAADPSAGETPLKVWLDTQHVTPASDIYALGVLLYMMLVGRLPPLPRFRRASKDASAAAVVGTRPHPAYEKAVHDAVYALYEKIAKQIPKIDSSQTLEELEAFLRSAAARKHLPLVLALARAGVQPATMEILVGMLHVDPAERLTLAQLQHHAFFRMYGRRRRALRAEFDEAARRVQHGAPVTGKKPLGHDVVAAAQRRMMPQNMGATAKPTERHPHARPPSSAPHRSALVRSAPSLTKRPSHSSERNIPIPVNSPMSPNDSVASRGASMGYVNSNGEKTRLAPPPSTPPPPPAQPLRAPHSVFPSQSRREFSLSSSHPFATAGATRSHCEFPRCRTVTCNMASPQERNAGVTMETALRQTSTGAVPFPYASRHLSPLHREAREPSQMSLGNLSATPVERPGRAEPSFYIPRRPIIRRHSAWVVQRISSLYALWLVFLFIVRLRRRWERTWLLNCMRRPHGRRTQ</sequence>
<keyword evidence="9" id="KW-1185">Reference proteome</keyword>
<evidence type="ECO:0000259" key="7">
    <source>
        <dbReference type="PROSITE" id="PS50011"/>
    </source>
</evidence>
<keyword evidence="4" id="KW-0067">ATP-binding</keyword>
<protein>
    <recommendedName>
        <fullName evidence="7">Protein kinase domain-containing protein</fullName>
    </recommendedName>
</protein>
<feature type="domain" description="Protein kinase" evidence="7">
    <location>
        <begin position="167"/>
        <end position="725"/>
    </location>
</feature>
<evidence type="ECO:0000256" key="5">
    <source>
        <dbReference type="SAM" id="MobiDB-lite"/>
    </source>
</evidence>
<gene>
    <name evidence="8" type="ORF">JKF63_04435</name>
</gene>
<feature type="compositionally biased region" description="Low complexity" evidence="5">
    <location>
        <begin position="25"/>
        <end position="44"/>
    </location>
</feature>
<proteinExistence type="predicted"/>
<dbReference type="EMBL" id="JAFJZO010000022">
    <property type="protein sequence ID" value="KAG5504988.1"/>
    <property type="molecule type" value="Genomic_DNA"/>
</dbReference>
<dbReference type="SUPFAM" id="SSF56112">
    <property type="entry name" value="Protein kinase-like (PK-like)"/>
    <property type="match status" value="2"/>
</dbReference>
<keyword evidence="6" id="KW-0812">Transmembrane</keyword>
<dbReference type="InterPro" id="IPR011009">
    <property type="entry name" value="Kinase-like_dom_sf"/>
</dbReference>
<feature type="region of interest" description="Disordered" evidence="5">
    <location>
        <begin position="775"/>
        <end position="880"/>
    </location>
</feature>
<dbReference type="OrthoDB" id="265966at2759"/>
<organism evidence="8 9">
    <name type="scientific">Porcisia hertigi</name>
    <dbReference type="NCBI Taxonomy" id="2761500"/>
    <lineage>
        <taxon>Eukaryota</taxon>
        <taxon>Discoba</taxon>
        <taxon>Euglenozoa</taxon>
        <taxon>Kinetoplastea</taxon>
        <taxon>Metakinetoplastina</taxon>
        <taxon>Trypanosomatida</taxon>
        <taxon>Trypanosomatidae</taxon>
        <taxon>Leishmaniinae</taxon>
        <taxon>Porcisia</taxon>
    </lineage>
</organism>
<keyword evidence="6" id="KW-0472">Membrane</keyword>
<reference evidence="8 9" key="1">
    <citation type="submission" date="2021-02" db="EMBL/GenBank/DDBJ databases">
        <title>Porcisia hertigi Genome sequencing and assembly.</title>
        <authorList>
            <person name="Almutairi H."/>
            <person name="Gatherer D."/>
        </authorList>
    </citation>
    <scope>NUCLEOTIDE SEQUENCE [LARGE SCALE GENOMIC DNA]</scope>
    <source>
        <strain evidence="8 9">C119</strain>
    </source>
</reference>
<dbReference type="PANTHER" id="PTHR43289">
    <property type="entry name" value="MITOGEN-ACTIVATED PROTEIN KINASE KINASE KINASE 20-RELATED"/>
    <property type="match status" value="1"/>
</dbReference>
<dbReference type="InterPro" id="IPR000719">
    <property type="entry name" value="Prot_kinase_dom"/>
</dbReference>
<dbReference type="KEGG" id="phet:94290497"/>
<feature type="compositionally biased region" description="Pro residues" evidence="5">
    <location>
        <begin position="853"/>
        <end position="865"/>
    </location>
</feature>
<evidence type="ECO:0000313" key="9">
    <source>
        <dbReference type="Proteomes" id="UP000674318"/>
    </source>
</evidence>
<evidence type="ECO:0000256" key="1">
    <source>
        <dbReference type="ARBA" id="ARBA00022679"/>
    </source>
</evidence>
<dbReference type="PANTHER" id="PTHR43289:SF6">
    <property type="entry name" value="SERINE_THREONINE-PROTEIN KINASE NEKL-3"/>
    <property type="match status" value="1"/>
</dbReference>
<keyword evidence="6" id="KW-1133">Transmembrane helix</keyword>
<evidence type="ECO:0000256" key="6">
    <source>
        <dbReference type="SAM" id="Phobius"/>
    </source>
</evidence>
<dbReference type="GO" id="GO:0004674">
    <property type="term" value="F:protein serine/threonine kinase activity"/>
    <property type="evidence" value="ECO:0007669"/>
    <property type="project" value="TreeGrafter"/>
</dbReference>
<dbReference type="Gene3D" id="1.10.510.10">
    <property type="entry name" value="Transferase(Phosphotransferase) domain 1"/>
    <property type="match status" value="1"/>
</dbReference>
<dbReference type="GO" id="GO:0005524">
    <property type="term" value="F:ATP binding"/>
    <property type="evidence" value="ECO:0007669"/>
    <property type="project" value="UniProtKB-KW"/>
</dbReference>
<accession>A0A836IVY3</accession>
<feature type="region of interest" description="Disordered" evidence="5">
    <location>
        <begin position="1"/>
        <end position="44"/>
    </location>
</feature>
<evidence type="ECO:0000256" key="2">
    <source>
        <dbReference type="ARBA" id="ARBA00022741"/>
    </source>
</evidence>
<evidence type="ECO:0000256" key="3">
    <source>
        <dbReference type="ARBA" id="ARBA00022777"/>
    </source>
</evidence>
<dbReference type="RefSeq" id="XP_067757249.1">
    <property type="nucleotide sequence ID" value="XM_067900420.1"/>
</dbReference>
<evidence type="ECO:0000313" key="8">
    <source>
        <dbReference type="EMBL" id="KAG5504988.1"/>
    </source>
</evidence>
<keyword evidence="1" id="KW-0808">Transferase</keyword>
<feature type="transmembrane region" description="Helical" evidence="6">
    <location>
        <begin position="992"/>
        <end position="1011"/>
    </location>
</feature>
<keyword evidence="3" id="KW-0418">Kinase</keyword>
<dbReference type="AlphaFoldDB" id="A0A836IVY3"/>
<evidence type="ECO:0000256" key="4">
    <source>
        <dbReference type="ARBA" id="ARBA00022840"/>
    </source>
</evidence>